<evidence type="ECO:0000313" key="1">
    <source>
        <dbReference type="EMBL" id="WMV56994.1"/>
    </source>
</evidence>
<gene>
    <name evidence="1" type="ORF">MTR67_050379</name>
</gene>
<dbReference type="EMBL" id="CP133623">
    <property type="protein sequence ID" value="WMV56994.1"/>
    <property type="molecule type" value="Genomic_DNA"/>
</dbReference>
<proteinExistence type="predicted"/>
<protein>
    <submittedName>
        <fullName evidence="1">Uncharacterized protein</fullName>
    </submittedName>
</protein>
<evidence type="ECO:0000313" key="2">
    <source>
        <dbReference type="Proteomes" id="UP001234989"/>
    </source>
</evidence>
<dbReference type="Proteomes" id="UP001234989">
    <property type="component" value="Chromosome 12"/>
</dbReference>
<sequence>MSPRLDRCAIGSRGRHGGPHFQEICCPCNLLEPSNVQEIVVTSRGRVRFY</sequence>
<reference evidence="1" key="1">
    <citation type="submission" date="2023-08" db="EMBL/GenBank/DDBJ databases">
        <title>A de novo genome assembly of Solanum verrucosum Schlechtendal, a Mexican diploid species geographically isolated from the other diploid A-genome species in potato relatives.</title>
        <authorList>
            <person name="Hosaka K."/>
        </authorList>
    </citation>
    <scope>NUCLEOTIDE SEQUENCE</scope>
    <source>
        <tissue evidence="1">Young leaves</tissue>
    </source>
</reference>
<name>A0AAF0V4D7_SOLVR</name>
<keyword evidence="2" id="KW-1185">Reference proteome</keyword>
<accession>A0AAF0V4D7</accession>
<dbReference type="AlphaFoldDB" id="A0AAF0V4D7"/>
<organism evidence="1 2">
    <name type="scientific">Solanum verrucosum</name>
    <dbReference type="NCBI Taxonomy" id="315347"/>
    <lineage>
        <taxon>Eukaryota</taxon>
        <taxon>Viridiplantae</taxon>
        <taxon>Streptophyta</taxon>
        <taxon>Embryophyta</taxon>
        <taxon>Tracheophyta</taxon>
        <taxon>Spermatophyta</taxon>
        <taxon>Magnoliopsida</taxon>
        <taxon>eudicotyledons</taxon>
        <taxon>Gunneridae</taxon>
        <taxon>Pentapetalae</taxon>
        <taxon>asterids</taxon>
        <taxon>lamiids</taxon>
        <taxon>Solanales</taxon>
        <taxon>Solanaceae</taxon>
        <taxon>Solanoideae</taxon>
        <taxon>Solaneae</taxon>
        <taxon>Solanum</taxon>
    </lineage>
</organism>